<organism evidence="5 6">
    <name type="scientific">Streptomyces xinghaiensis</name>
    <dbReference type="NCBI Taxonomy" id="1038928"/>
    <lineage>
        <taxon>Bacteria</taxon>
        <taxon>Bacillati</taxon>
        <taxon>Actinomycetota</taxon>
        <taxon>Actinomycetes</taxon>
        <taxon>Kitasatosporales</taxon>
        <taxon>Streptomycetaceae</taxon>
        <taxon>Streptomyces</taxon>
    </lineage>
</organism>
<evidence type="ECO:0000313" key="6">
    <source>
        <dbReference type="Proteomes" id="UP000028058"/>
    </source>
</evidence>
<feature type="domain" description="N-acetyltransferase" evidence="4">
    <location>
        <begin position="125"/>
        <end position="278"/>
    </location>
</feature>
<dbReference type="AlphaFoldDB" id="A0A3R7I432"/>
<dbReference type="PANTHER" id="PTHR43420">
    <property type="entry name" value="ACETYLTRANSFERASE"/>
    <property type="match status" value="1"/>
</dbReference>
<dbReference type="RefSeq" id="WP_043468579.1">
    <property type="nucleotide sequence ID" value="NZ_CP134822.1"/>
</dbReference>
<sequence>MTTTLRPTGPERRDRDGSRARGYEVCVNSRPVGTVGLTADARLGPVGRIEGLRIAVPDRRRGRGTVAVLAAEEVLRGWGCVRTEIAVPESSGAALRMAEALGYTEFARNLRKRVPAEPPPLPAGSEGRPMNATEFAAWRQQSRESYARLLTGRGVPEERARAVAGADHARLLPDGVRTSGALLRVLSHEGTDAGVLWLGLGERAPEGLDAHVYEVEVVEELRGRGHGRSLMLLAERECRAAGAETLGLRVFTDNTPALRLYTSLGYETARHLLTKPLL</sequence>
<dbReference type="OrthoDB" id="3381976at2"/>
<dbReference type="Proteomes" id="UP000028058">
    <property type="component" value="Unassembled WGS sequence"/>
</dbReference>
<proteinExistence type="predicted"/>
<keyword evidence="1" id="KW-0808">Transferase</keyword>
<feature type="domain" description="N-acetyltransferase" evidence="4">
    <location>
        <begin position="1"/>
        <end position="124"/>
    </location>
</feature>
<feature type="compositionally biased region" description="Basic and acidic residues" evidence="3">
    <location>
        <begin position="9"/>
        <end position="20"/>
    </location>
</feature>
<feature type="region of interest" description="Disordered" evidence="3">
    <location>
        <begin position="1"/>
        <end position="20"/>
    </location>
</feature>
<dbReference type="Gene3D" id="3.40.630.30">
    <property type="match status" value="2"/>
</dbReference>
<dbReference type="EMBL" id="JNAD02000004">
    <property type="protein sequence ID" value="RKM96563.1"/>
    <property type="molecule type" value="Genomic_DNA"/>
</dbReference>
<dbReference type="GO" id="GO:0016747">
    <property type="term" value="F:acyltransferase activity, transferring groups other than amino-acyl groups"/>
    <property type="evidence" value="ECO:0007669"/>
    <property type="project" value="InterPro"/>
</dbReference>
<evidence type="ECO:0000256" key="1">
    <source>
        <dbReference type="ARBA" id="ARBA00022679"/>
    </source>
</evidence>
<gene>
    <name evidence="5" type="ORF">SFRA_010940</name>
</gene>
<dbReference type="InterPro" id="IPR000182">
    <property type="entry name" value="GNAT_dom"/>
</dbReference>
<name>A0A3R7I432_9ACTN</name>
<dbReference type="InterPro" id="IPR016181">
    <property type="entry name" value="Acyl_CoA_acyltransferase"/>
</dbReference>
<dbReference type="Pfam" id="PF00583">
    <property type="entry name" value="Acetyltransf_1"/>
    <property type="match status" value="2"/>
</dbReference>
<reference evidence="5 6" key="1">
    <citation type="journal article" date="2014" name="Genome Announc.">
        <title>Draft Genome Sequence of Streptomyces fradiae ATCC 19609, a Strain Highly Sensitive to Antibiotics.</title>
        <authorList>
            <person name="Bekker O.B."/>
            <person name="Klimina K.M."/>
            <person name="Vatlin A.A."/>
            <person name="Zakharevich N.V."/>
            <person name="Kasianov A.S."/>
            <person name="Danilenko V.N."/>
        </authorList>
    </citation>
    <scope>NUCLEOTIDE SEQUENCE [LARGE SCALE GENOMIC DNA]</scope>
    <source>
        <strain evidence="5 6">ATCC 19609</strain>
    </source>
</reference>
<dbReference type="InterPro" id="IPR050680">
    <property type="entry name" value="YpeA/RimI_acetyltransf"/>
</dbReference>
<dbReference type="PROSITE" id="PS51186">
    <property type="entry name" value="GNAT"/>
    <property type="match status" value="2"/>
</dbReference>
<evidence type="ECO:0000259" key="4">
    <source>
        <dbReference type="PROSITE" id="PS51186"/>
    </source>
</evidence>
<dbReference type="SUPFAM" id="SSF55729">
    <property type="entry name" value="Acyl-CoA N-acyltransferases (Nat)"/>
    <property type="match status" value="2"/>
</dbReference>
<keyword evidence="2" id="KW-0012">Acyltransferase</keyword>
<comment type="caution">
    <text evidence="5">The sequence shown here is derived from an EMBL/GenBank/DDBJ whole genome shotgun (WGS) entry which is preliminary data.</text>
</comment>
<evidence type="ECO:0000256" key="2">
    <source>
        <dbReference type="ARBA" id="ARBA00023315"/>
    </source>
</evidence>
<evidence type="ECO:0000313" key="5">
    <source>
        <dbReference type="EMBL" id="RKM96563.1"/>
    </source>
</evidence>
<accession>A0A3R7I432</accession>
<evidence type="ECO:0000256" key="3">
    <source>
        <dbReference type="SAM" id="MobiDB-lite"/>
    </source>
</evidence>
<protein>
    <submittedName>
        <fullName evidence="5">GNAT family N-acetyltransferase</fullName>
    </submittedName>
</protein>
<keyword evidence="6" id="KW-1185">Reference proteome</keyword>